<dbReference type="Pfam" id="PF01177">
    <property type="entry name" value="Asp_Glu_race"/>
    <property type="match status" value="1"/>
</dbReference>
<dbReference type="Gene3D" id="3.40.50.1860">
    <property type="match status" value="2"/>
</dbReference>
<proteinExistence type="inferred from homology"/>
<feature type="compositionally biased region" description="Basic and acidic residues" evidence="3">
    <location>
        <begin position="240"/>
        <end position="257"/>
    </location>
</feature>
<dbReference type="InterPro" id="IPR015942">
    <property type="entry name" value="Asp/Glu/hydantoin_racemase"/>
</dbReference>
<dbReference type="STRING" id="394193.SAMN04489732_101325"/>
<feature type="region of interest" description="Disordered" evidence="3">
    <location>
        <begin position="235"/>
        <end position="257"/>
    </location>
</feature>
<comment type="similarity">
    <text evidence="1">Belongs to the aspartate/glutamate racemases family.</text>
</comment>
<dbReference type="RefSeq" id="WP_091611345.1">
    <property type="nucleotide sequence ID" value="NZ_FOEF01000001.1"/>
</dbReference>
<dbReference type="SUPFAM" id="SSF53681">
    <property type="entry name" value="Aspartate/glutamate racemase"/>
    <property type="match status" value="2"/>
</dbReference>
<dbReference type="InterPro" id="IPR001920">
    <property type="entry name" value="Asp/Glu_race"/>
</dbReference>
<dbReference type="PANTHER" id="PTHR21198:SF7">
    <property type="entry name" value="ASPARTATE-GLUTAMATE RACEMASE FAMILY"/>
    <property type="match status" value="1"/>
</dbReference>
<dbReference type="PANTHER" id="PTHR21198">
    <property type="entry name" value="GLUTAMATE RACEMASE"/>
    <property type="match status" value="1"/>
</dbReference>
<evidence type="ECO:0000256" key="3">
    <source>
        <dbReference type="SAM" id="MobiDB-lite"/>
    </source>
</evidence>
<evidence type="ECO:0000256" key="2">
    <source>
        <dbReference type="ARBA" id="ARBA00023235"/>
    </source>
</evidence>
<dbReference type="AlphaFoldDB" id="A0A1H8QEJ3"/>
<evidence type="ECO:0000256" key="1">
    <source>
        <dbReference type="ARBA" id="ARBA00007847"/>
    </source>
</evidence>
<evidence type="ECO:0000313" key="5">
    <source>
        <dbReference type="Proteomes" id="UP000198582"/>
    </source>
</evidence>
<evidence type="ECO:0000313" key="4">
    <source>
        <dbReference type="EMBL" id="SEO52622.1"/>
    </source>
</evidence>
<sequence length="257" mass="27518">MKVVGLLGGMSWESSAEYYRLANERVKAALGGFHSARVVLYSVDFAEVEAMQAEDRWDDAGALLGEAARALEAAGADVVVLCTNTMHQVADRIVDGLGIPLLHLADTTASAIRAAGVTRAGLLGTAFTMGRPFYRERLAAHGLDVLVPSPEDQALVHRIIYEELVQGVIRAESREAYRGVIRRLVEAGAEGVIYGCTEIELLVDATDSPVPSFPTTRLHAEAAADWALGVASLPPLPADPRGRDQGFHPRRDAPVTP</sequence>
<name>A0A1H8QEJ3_9PSEU</name>
<accession>A0A1H8QEJ3</accession>
<reference evidence="4 5" key="1">
    <citation type="submission" date="2016-10" db="EMBL/GenBank/DDBJ databases">
        <authorList>
            <person name="de Groot N.N."/>
        </authorList>
    </citation>
    <scope>NUCLEOTIDE SEQUENCE [LARGE SCALE GENOMIC DNA]</scope>
    <source>
        <strain evidence="4 5">DSM 44993</strain>
    </source>
</reference>
<dbReference type="OrthoDB" id="9803739at2"/>
<protein>
    <submittedName>
        <fullName evidence="4">Aspartate racemase</fullName>
    </submittedName>
</protein>
<dbReference type="InterPro" id="IPR004380">
    <property type="entry name" value="Asp_race"/>
</dbReference>
<dbReference type="GO" id="GO:0047661">
    <property type="term" value="F:amino-acid racemase activity"/>
    <property type="evidence" value="ECO:0007669"/>
    <property type="project" value="InterPro"/>
</dbReference>
<keyword evidence="2" id="KW-0413">Isomerase</keyword>
<keyword evidence="5" id="KW-1185">Reference proteome</keyword>
<dbReference type="Proteomes" id="UP000198582">
    <property type="component" value="Unassembled WGS sequence"/>
</dbReference>
<dbReference type="EMBL" id="FOEF01000001">
    <property type="protein sequence ID" value="SEO52622.1"/>
    <property type="molecule type" value="Genomic_DNA"/>
</dbReference>
<gene>
    <name evidence="4" type="ORF">SAMN04489732_101325</name>
</gene>
<dbReference type="NCBIfam" id="TIGR00035">
    <property type="entry name" value="asp_race"/>
    <property type="match status" value="1"/>
</dbReference>
<organism evidence="4 5">
    <name type="scientific">Amycolatopsis saalfeldensis</name>
    <dbReference type="NCBI Taxonomy" id="394193"/>
    <lineage>
        <taxon>Bacteria</taxon>
        <taxon>Bacillati</taxon>
        <taxon>Actinomycetota</taxon>
        <taxon>Actinomycetes</taxon>
        <taxon>Pseudonocardiales</taxon>
        <taxon>Pseudonocardiaceae</taxon>
        <taxon>Amycolatopsis</taxon>
    </lineage>
</organism>